<dbReference type="GO" id="GO:0006915">
    <property type="term" value="P:apoptotic process"/>
    <property type="evidence" value="ECO:0007669"/>
    <property type="project" value="UniProtKB-KW"/>
</dbReference>
<organism evidence="6 7">
    <name type="scientific">Geotrypetes seraphini</name>
    <name type="common">Gaboon caecilian</name>
    <name type="synonym">Caecilia seraphini</name>
    <dbReference type="NCBI Taxonomy" id="260995"/>
    <lineage>
        <taxon>Eukaryota</taxon>
        <taxon>Metazoa</taxon>
        <taxon>Chordata</taxon>
        <taxon>Craniata</taxon>
        <taxon>Vertebrata</taxon>
        <taxon>Euteleostomi</taxon>
        <taxon>Amphibia</taxon>
        <taxon>Gymnophiona</taxon>
        <taxon>Geotrypetes</taxon>
    </lineage>
</organism>
<dbReference type="InterPro" id="IPR001309">
    <property type="entry name" value="Pept_C14_p20"/>
</dbReference>
<gene>
    <name evidence="7 8 9" type="primary">CFLAR</name>
</gene>
<dbReference type="PANTHER" id="PTHR48169:SF3">
    <property type="entry name" value="CASP8 AND FADD LIKE APOPTOSIS REGULATOR"/>
    <property type="match status" value="1"/>
</dbReference>
<dbReference type="Pfam" id="PF01335">
    <property type="entry name" value="DED"/>
    <property type="match status" value="1"/>
</dbReference>
<proteinExistence type="inferred from homology"/>
<dbReference type="SUPFAM" id="SSF47986">
    <property type="entry name" value="DEATH domain"/>
    <property type="match status" value="2"/>
</dbReference>
<evidence type="ECO:0000259" key="4">
    <source>
        <dbReference type="PROSITE" id="PS50168"/>
    </source>
</evidence>
<dbReference type="PROSITE" id="PS50208">
    <property type="entry name" value="CASPASE_P20"/>
    <property type="match status" value="1"/>
</dbReference>
<dbReference type="InterPro" id="IPR011029">
    <property type="entry name" value="DEATH-like_dom_sf"/>
</dbReference>
<evidence type="ECO:0000313" key="6">
    <source>
        <dbReference type="Proteomes" id="UP000515159"/>
    </source>
</evidence>
<accession>A0A6P8QX61</accession>
<evidence type="ECO:0000256" key="1">
    <source>
        <dbReference type="ARBA" id="ARBA00010134"/>
    </source>
</evidence>
<evidence type="ECO:0000313" key="9">
    <source>
        <dbReference type="RefSeq" id="XP_033802734.1"/>
    </source>
</evidence>
<dbReference type="RefSeq" id="XP_033802732.1">
    <property type="nucleotide sequence ID" value="XM_033946841.1"/>
</dbReference>
<dbReference type="CTD" id="8837"/>
<reference evidence="7 8" key="1">
    <citation type="submission" date="2025-04" db="UniProtKB">
        <authorList>
            <consortium name="RefSeq"/>
        </authorList>
    </citation>
    <scope>IDENTIFICATION</scope>
</reference>
<dbReference type="RefSeq" id="XP_033802733.1">
    <property type="nucleotide sequence ID" value="XM_033946842.1"/>
</dbReference>
<evidence type="ECO:0000256" key="3">
    <source>
        <dbReference type="ARBA" id="ARBA00022737"/>
    </source>
</evidence>
<dbReference type="GeneID" id="117361461"/>
<name>A0A6P8QX61_GEOSA</name>
<dbReference type="InterPro" id="IPR029030">
    <property type="entry name" value="Caspase-like_dom_sf"/>
</dbReference>
<dbReference type="Gene3D" id="3.40.50.1460">
    <property type="match status" value="2"/>
</dbReference>
<dbReference type="CDD" id="cd08337">
    <property type="entry name" value="DED_c-FLIP_r1"/>
    <property type="match status" value="1"/>
</dbReference>
<feature type="domain" description="DED" evidence="4">
    <location>
        <begin position="97"/>
        <end position="173"/>
    </location>
</feature>
<dbReference type="Pfam" id="PF00656">
    <property type="entry name" value="Peptidase_C14"/>
    <property type="match status" value="1"/>
</dbReference>
<dbReference type="CDD" id="cd08340">
    <property type="entry name" value="DED_c-FLIP_r2"/>
    <property type="match status" value="1"/>
</dbReference>
<dbReference type="KEGG" id="gsh:117361461"/>
<dbReference type="AlphaFoldDB" id="A0A6P8QX61"/>
<dbReference type="InterPro" id="IPR015917">
    <property type="entry name" value="Pept_C14A"/>
</dbReference>
<dbReference type="Gene3D" id="1.10.533.10">
    <property type="entry name" value="Death Domain, Fas"/>
    <property type="match status" value="2"/>
</dbReference>
<evidence type="ECO:0000313" key="8">
    <source>
        <dbReference type="RefSeq" id="XP_033802733.1"/>
    </source>
</evidence>
<feature type="domain" description="Caspase family p20" evidence="5">
    <location>
        <begin position="269"/>
        <end position="364"/>
    </location>
</feature>
<keyword evidence="6" id="KW-1185">Reference proteome</keyword>
<sequence length="486" mass="55450">MSVCSKVPAAIIHQIEQELDKDEQEIMLFLCRDILDLPLPDVREILDTLNEMGKLLPYGLSELLYRMRRYDLLKKILKTGKGSVEADLASHPHLVSDYRVLMVELSEALEKEDVASLVFILQDYAGRLTKAKSFLSAVVELEKQNLLAPDQLDLLENCFKNIQRKDLKLKIQKYKQTAPCLSRSSQQSFVNAVQMSLPNLAISKHSFSSLNSISETKGSMNGNHATRAGPVQLPVQESGACNSQCFGDRYRMQSQPLGICLIIDCIGNDARMLTDTFRALHFKVQCNTYVSAEDLKRILQNVASMPEHKVYDSFVCVLVSRGNFRSVYGVDQDVPAFQLDWVKNYFTVEACPGLIGKPKLFFIQNYVEHRSYQDAASPVEVDGKEHYKFNKDERVQYSTIPSEADIVWSQCRLNVSVLERSPSSSSYYLSSLCQLLHDRQRLHLLDILIELNNRIYGKDVLSRPKEHCSLHLHHTLRKKLFLTQRQ</sequence>
<keyword evidence="3" id="KW-0677">Repeat</keyword>
<dbReference type="InterPro" id="IPR011600">
    <property type="entry name" value="Pept_C14_caspase"/>
</dbReference>
<feature type="domain" description="DED" evidence="4">
    <location>
        <begin position="7"/>
        <end position="78"/>
    </location>
</feature>
<evidence type="ECO:0000256" key="2">
    <source>
        <dbReference type="ARBA" id="ARBA00022703"/>
    </source>
</evidence>
<dbReference type="GO" id="GO:0005737">
    <property type="term" value="C:cytoplasm"/>
    <property type="evidence" value="ECO:0007669"/>
    <property type="project" value="UniProtKB-ARBA"/>
</dbReference>
<comment type="similarity">
    <text evidence="1">Belongs to the peptidase C14A family.</text>
</comment>
<keyword evidence="2" id="KW-0053">Apoptosis</keyword>
<dbReference type="FunFam" id="1.10.533.10:FF:000016">
    <property type="entry name" value="CASP8 and FADD-like apoptosis regulator"/>
    <property type="match status" value="1"/>
</dbReference>
<evidence type="ECO:0000313" key="7">
    <source>
        <dbReference type="RefSeq" id="XP_033802732.1"/>
    </source>
</evidence>
<evidence type="ECO:0000259" key="5">
    <source>
        <dbReference type="PROSITE" id="PS50208"/>
    </source>
</evidence>
<dbReference type="RefSeq" id="XP_033802734.1">
    <property type="nucleotide sequence ID" value="XM_033946843.1"/>
</dbReference>
<protein>
    <submittedName>
        <fullName evidence="7 8">CASP8 and FADD-like apoptosis regulator isoform X1</fullName>
    </submittedName>
</protein>
<dbReference type="SMART" id="SM00115">
    <property type="entry name" value="CASc"/>
    <property type="match status" value="1"/>
</dbReference>
<dbReference type="SMART" id="SM00031">
    <property type="entry name" value="DED"/>
    <property type="match status" value="2"/>
</dbReference>
<dbReference type="PROSITE" id="PS50168">
    <property type="entry name" value="DED"/>
    <property type="match status" value="2"/>
</dbReference>
<dbReference type="SUPFAM" id="SSF52129">
    <property type="entry name" value="Caspase-like"/>
    <property type="match status" value="1"/>
</dbReference>
<dbReference type="OrthoDB" id="8816507at2759"/>
<dbReference type="GO" id="GO:0004197">
    <property type="term" value="F:cysteine-type endopeptidase activity"/>
    <property type="evidence" value="ECO:0007669"/>
    <property type="project" value="InterPro"/>
</dbReference>
<dbReference type="InterPro" id="IPR001875">
    <property type="entry name" value="DED_dom"/>
</dbReference>
<dbReference type="PANTHER" id="PTHR48169">
    <property type="entry name" value="DED DOMAIN-CONTAINING PROTEIN"/>
    <property type="match status" value="1"/>
</dbReference>
<dbReference type="GO" id="GO:0006508">
    <property type="term" value="P:proteolysis"/>
    <property type="evidence" value="ECO:0007669"/>
    <property type="project" value="InterPro"/>
</dbReference>
<dbReference type="GO" id="GO:0042981">
    <property type="term" value="P:regulation of apoptotic process"/>
    <property type="evidence" value="ECO:0007669"/>
    <property type="project" value="InterPro"/>
</dbReference>
<dbReference type="Proteomes" id="UP000515159">
    <property type="component" value="Chromosome 5"/>
</dbReference>